<reference evidence="1 2" key="1">
    <citation type="submission" date="2019-03" db="EMBL/GenBank/DDBJ databases">
        <authorList>
            <person name="Kim M.K.M."/>
        </authorList>
    </citation>
    <scope>NUCLEOTIDE SEQUENCE [LARGE SCALE GENOMIC DNA]</scope>
    <source>
        <strain evidence="1 2">17J68-15</strain>
    </source>
</reference>
<dbReference type="EMBL" id="SKFH01000002">
    <property type="protein sequence ID" value="TCZ74570.1"/>
    <property type="molecule type" value="Genomic_DNA"/>
</dbReference>
<sequence>MTGVSVRREAVSVFRALFLPFEAAFPAKKGCFCSHRLCFGPKNSVAVSERAVSAFRELFLTTRGSESLHFQKNPGFSGESGKISRNTAKLKARLL</sequence>
<evidence type="ECO:0000313" key="2">
    <source>
        <dbReference type="Proteomes" id="UP000295164"/>
    </source>
</evidence>
<dbReference type="Proteomes" id="UP000295164">
    <property type="component" value="Unassembled WGS sequence"/>
</dbReference>
<dbReference type="RefSeq" id="WP_131850615.1">
    <property type="nucleotide sequence ID" value="NZ_SKFH01000002.1"/>
</dbReference>
<protein>
    <submittedName>
        <fullName evidence="1">Uncharacterized protein</fullName>
    </submittedName>
</protein>
<name>A0A4R4E6Z4_9BACT</name>
<gene>
    <name evidence="1" type="ORF">E0486_02785</name>
</gene>
<evidence type="ECO:0000313" key="1">
    <source>
        <dbReference type="EMBL" id="TCZ74570.1"/>
    </source>
</evidence>
<proteinExistence type="predicted"/>
<organism evidence="1 2">
    <name type="scientific">Flaviaesturariibacter aridisoli</name>
    <dbReference type="NCBI Taxonomy" id="2545761"/>
    <lineage>
        <taxon>Bacteria</taxon>
        <taxon>Pseudomonadati</taxon>
        <taxon>Bacteroidota</taxon>
        <taxon>Chitinophagia</taxon>
        <taxon>Chitinophagales</taxon>
        <taxon>Chitinophagaceae</taxon>
        <taxon>Flaviaestuariibacter</taxon>
    </lineage>
</organism>
<dbReference type="AlphaFoldDB" id="A0A4R4E6Z4"/>
<comment type="caution">
    <text evidence="1">The sequence shown here is derived from an EMBL/GenBank/DDBJ whole genome shotgun (WGS) entry which is preliminary data.</text>
</comment>
<keyword evidence="2" id="KW-1185">Reference proteome</keyword>
<accession>A0A4R4E6Z4</accession>